<evidence type="ECO:0000256" key="4">
    <source>
        <dbReference type="ARBA" id="ARBA00022840"/>
    </source>
</evidence>
<dbReference type="PANTHER" id="PTHR24221">
    <property type="entry name" value="ATP-BINDING CASSETTE SUB-FAMILY B"/>
    <property type="match status" value="1"/>
</dbReference>
<name>A0A381J5U9_9CLOT</name>
<keyword evidence="11" id="KW-1185">Reference proteome</keyword>
<dbReference type="AlphaFoldDB" id="A0A381J5U9"/>
<protein>
    <submittedName>
        <fullName evidence="10">ABC transporter</fullName>
        <ecNumber evidence="10">3.6.3.-</ecNumber>
    </submittedName>
</protein>
<dbReference type="CDD" id="cd07346">
    <property type="entry name" value="ABC_6TM_exporters"/>
    <property type="match status" value="1"/>
</dbReference>
<gene>
    <name evidence="10" type="ORF">NCTC9836_00801</name>
</gene>
<evidence type="ECO:0000256" key="3">
    <source>
        <dbReference type="ARBA" id="ARBA00022741"/>
    </source>
</evidence>
<feature type="transmembrane region" description="Helical" evidence="7">
    <location>
        <begin position="126"/>
        <end position="150"/>
    </location>
</feature>
<evidence type="ECO:0000256" key="2">
    <source>
        <dbReference type="ARBA" id="ARBA00022692"/>
    </source>
</evidence>
<dbReference type="GO" id="GO:0140359">
    <property type="term" value="F:ABC-type transporter activity"/>
    <property type="evidence" value="ECO:0007669"/>
    <property type="project" value="InterPro"/>
</dbReference>
<dbReference type="PROSITE" id="PS00211">
    <property type="entry name" value="ABC_TRANSPORTER_1"/>
    <property type="match status" value="1"/>
</dbReference>
<dbReference type="InterPro" id="IPR011527">
    <property type="entry name" value="ABC1_TM_dom"/>
</dbReference>
<keyword evidence="4" id="KW-0067">ATP-binding</keyword>
<dbReference type="Pfam" id="PF00664">
    <property type="entry name" value="ABC_membrane"/>
    <property type="match status" value="1"/>
</dbReference>
<feature type="transmembrane region" description="Helical" evidence="7">
    <location>
        <begin position="18"/>
        <end position="39"/>
    </location>
</feature>
<organism evidence="10 11">
    <name type="scientific">Clostridium putrefaciens</name>
    <dbReference type="NCBI Taxonomy" id="99675"/>
    <lineage>
        <taxon>Bacteria</taxon>
        <taxon>Bacillati</taxon>
        <taxon>Bacillota</taxon>
        <taxon>Clostridia</taxon>
        <taxon>Eubacteriales</taxon>
        <taxon>Clostridiaceae</taxon>
        <taxon>Clostridium</taxon>
    </lineage>
</organism>
<keyword evidence="5 7" id="KW-1133">Transmembrane helix</keyword>
<dbReference type="PROSITE" id="PS50929">
    <property type="entry name" value="ABC_TM1F"/>
    <property type="match status" value="1"/>
</dbReference>
<dbReference type="Gene3D" id="3.40.50.300">
    <property type="entry name" value="P-loop containing nucleotide triphosphate hydrolases"/>
    <property type="match status" value="1"/>
</dbReference>
<proteinExistence type="predicted"/>
<dbReference type="PROSITE" id="PS50893">
    <property type="entry name" value="ABC_TRANSPORTER_2"/>
    <property type="match status" value="1"/>
</dbReference>
<evidence type="ECO:0000313" key="10">
    <source>
        <dbReference type="EMBL" id="SUY46505.1"/>
    </source>
</evidence>
<dbReference type="InterPro" id="IPR039421">
    <property type="entry name" value="Type_1_exporter"/>
</dbReference>
<dbReference type="InterPro" id="IPR027417">
    <property type="entry name" value="P-loop_NTPase"/>
</dbReference>
<dbReference type="EC" id="3.6.3.-" evidence="10"/>
<dbReference type="GO" id="GO:0005886">
    <property type="term" value="C:plasma membrane"/>
    <property type="evidence" value="ECO:0007669"/>
    <property type="project" value="UniProtKB-SubCell"/>
</dbReference>
<dbReference type="RefSeq" id="WP_115640574.1">
    <property type="nucleotide sequence ID" value="NZ_UFWZ01000001.1"/>
</dbReference>
<dbReference type="Proteomes" id="UP000254664">
    <property type="component" value="Unassembled WGS sequence"/>
</dbReference>
<feature type="transmembrane region" description="Helical" evidence="7">
    <location>
        <begin position="156"/>
        <end position="176"/>
    </location>
</feature>
<keyword evidence="2 7" id="KW-0812">Transmembrane</keyword>
<feature type="transmembrane region" description="Helical" evidence="7">
    <location>
        <begin position="265"/>
        <end position="282"/>
    </location>
</feature>
<comment type="subcellular location">
    <subcellularLocation>
        <location evidence="1">Cell membrane</location>
        <topology evidence="1">Multi-pass membrane protein</topology>
    </subcellularLocation>
</comment>
<dbReference type="GO" id="GO:0034040">
    <property type="term" value="F:ATPase-coupled lipid transmembrane transporter activity"/>
    <property type="evidence" value="ECO:0007669"/>
    <property type="project" value="TreeGrafter"/>
</dbReference>
<keyword evidence="6 7" id="KW-0472">Membrane</keyword>
<dbReference type="PANTHER" id="PTHR24221:SF654">
    <property type="entry name" value="ATP-BINDING CASSETTE SUB-FAMILY B MEMBER 6"/>
    <property type="match status" value="1"/>
</dbReference>
<evidence type="ECO:0000256" key="5">
    <source>
        <dbReference type="ARBA" id="ARBA00022989"/>
    </source>
</evidence>
<dbReference type="EMBL" id="UFWZ01000001">
    <property type="protein sequence ID" value="SUY46505.1"/>
    <property type="molecule type" value="Genomic_DNA"/>
</dbReference>
<evidence type="ECO:0000256" key="6">
    <source>
        <dbReference type="ARBA" id="ARBA00023136"/>
    </source>
</evidence>
<dbReference type="SUPFAM" id="SSF52540">
    <property type="entry name" value="P-loop containing nucleoside triphosphate hydrolases"/>
    <property type="match status" value="1"/>
</dbReference>
<dbReference type="Pfam" id="PF00005">
    <property type="entry name" value="ABC_tran"/>
    <property type="match status" value="1"/>
</dbReference>
<dbReference type="InterPro" id="IPR017871">
    <property type="entry name" value="ABC_transporter-like_CS"/>
</dbReference>
<evidence type="ECO:0000313" key="11">
    <source>
        <dbReference type="Proteomes" id="UP000254664"/>
    </source>
</evidence>
<evidence type="ECO:0000256" key="1">
    <source>
        <dbReference type="ARBA" id="ARBA00004651"/>
    </source>
</evidence>
<reference evidence="10 11" key="1">
    <citation type="submission" date="2018-06" db="EMBL/GenBank/DDBJ databases">
        <authorList>
            <consortium name="Pathogen Informatics"/>
            <person name="Doyle S."/>
        </authorList>
    </citation>
    <scope>NUCLEOTIDE SEQUENCE [LARGE SCALE GENOMIC DNA]</scope>
    <source>
        <strain evidence="10 11">NCTC9836</strain>
    </source>
</reference>
<feature type="domain" description="ABC transmembrane type-1" evidence="9">
    <location>
        <begin position="19"/>
        <end position="301"/>
    </location>
</feature>
<dbReference type="SMART" id="SM00382">
    <property type="entry name" value="AAA"/>
    <property type="match status" value="1"/>
</dbReference>
<sequence>MEIFKFCKSYLLSQKYNIFLYIILTLLSSAISIVSPYVLGGFVDNLIEGADTSIISHFCIVFGGLSLIKILKNYATSMLYTKMQIQMGYSLNIDVIRHIQSLSLSFINHKDGMYLNQRINGDSYHLFIFCLTTLQNIILNLILLIFPFVLLLSLNSLITVIMIAFIFIYTTLYLLLKETLYKAGLAFKESQAKLFSSLYEQLKYIKLLRLNSIQPELNKRAENSFFEFKENAIYSQKANFVYNSLDGIVASFAQITLFVVGGLQVINGNFTIGMFTIFSSYFKMMFEASRYFFGLGSTYQSARASYNRIKDILKFKKETNGNLIIDEINIIDLKDISFNYNNFQLINNLCDTDSSFDLQKEDIENSKSKEKNVIHSFSAKFSKGNIYAITGSNGTGKSTIVNLITGLYADEYTGEIKYDGQCIRKIDMVSTRKRLIGIAEQEPLLINDSILYNLTFIDQINQPISNSSIKDTRECKKNQKLLLEDYLEILDMQRFIDENNLSFIINENNTNISGGEKQKISILKVLFKDPEVMIFDEPTSALDLKTTKKFIDYLQSIKKHKIIILITHNEYVATCCDEILNIKGCLSRERK</sequence>
<dbReference type="GO" id="GO:0005524">
    <property type="term" value="F:ATP binding"/>
    <property type="evidence" value="ECO:0007669"/>
    <property type="project" value="UniProtKB-KW"/>
</dbReference>
<dbReference type="OrthoDB" id="3185510at2"/>
<keyword evidence="10" id="KW-0378">Hydrolase</keyword>
<evidence type="ECO:0000256" key="7">
    <source>
        <dbReference type="SAM" id="Phobius"/>
    </source>
</evidence>
<dbReference type="SUPFAM" id="SSF90123">
    <property type="entry name" value="ABC transporter transmembrane region"/>
    <property type="match status" value="1"/>
</dbReference>
<dbReference type="InterPro" id="IPR003439">
    <property type="entry name" value="ABC_transporter-like_ATP-bd"/>
</dbReference>
<dbReference type="Gene3D" id="1.20.1560.10">
    <property type="entry name" value="ABC transporter type 1, transmembrane domain"/>
    <property type="match status" value="1"/>
</dbReference>
<evidence type="ECO:0000259" key="9">
    <source>
        <dbReference type="PROSITE" id="PS50929"/>
    </source>
</evidence>
<feature type="transmembrane region" description="Helical" evidence="7">
    <location>
        <begin position="54"/>
        <end position="71"/>
    </location>
</feature>
<feature type="domain" description="ABC transporter" evidence="8">
    <location>
        <begin position="358"/>
        <end position="591"/>
    </location>
</feature>
<keyword evidence="3" id="KW-0547">Nucleotide-binding</keyword>
<dbReference type="GO" id="GO:0016887">
    <property type="term" value="F:ATP hydrolysis activity"/>
    <property type="evidence" value="ECO:0007669"/>
    <property type="project" value="InterPro"/>
</dbReference>
<accession>A0A381J5U9</accession>
<evidence type="ECO:0000259" key="8">
    <source>
        <dbReference type="PROSITE" id="PS50893"/>
    </source>
</evidence>
<dbReference type="InterPro" id="IPR003593">
    <property type="entry name" value="AAA+_ATPase"/>
</dbReference>
<dbReference type="InterPro" id="IPR036640">
    <property type="entry name" value="ABC1_TM_sf"/>
</dbReference>